<evidence type="ECO:0000313" key="5">
    <source>
        <dbReference type="Proteomes" id="UP000663823"/>
    </source>
</evidence>
<dbReference type="Gene3D" id="3.90.640.10">
    <property type="entry name" value="Actin, Chain A, domain 4"/>
    <property type="match status" value="1"/>
</dbReference>
<dbReference type="InterPro" id="IPR013126">
    <property type="entry name" value="Hsp_70_fam"/>
</dbReference>
<feature type="non-terminal residue" evidence="4">
    <location>
        <position position="1"/>
    </location>
</feature>
<comment type="similarity">
    <text evidence="1">Belongs to the heat shock protein 70 family.</text>
</comment>
<dbReference type="InterPro" id="IPR043129">
    <property type="entry name" value="ATPase_NBD"/>
</dbReference>
<dbReference type="GO" id="GO:0005524">
    <property type="term" value="F:ATP binding"/>
    <property type="evidence" value="ECO:0007669"/>
    <property type="project" value="UniProtKB-KW"/>
</dbReference>
<dbReference type="FunFam" id="3.90.640.10:FF:000002">
    <property type="entry name" value="Heat shock 70 kDa"/>
    <property type="match status" value="1"/>
</dbReference>
<dbReference type="Pfam" id="PF00012">
    <property type="entry name" value="HSP70"/>
    <property type="match status" value="1"/>
</dbReference>
<evidence type="ECO:0000313" key="4">
    <source>
        <dbReference type="EMBL" id="CAF4293064.1"/>
    </source>
</evidence>
<dbReference type="EMBL" id="CAJOAX010044654">
    <property type="protein sequence ID" value="CAF4293064.1"/>
    <property type="molecule type" value="Genomic_DNA"/>
</dbReference>
<evidence type="ECO:0008006" key="6">
    <source>
        <dbReference type="Google" id="ProtNLM"/>
    </source>
</evidence>
<dbReference type="SUPFAM" id="SSF53067">
    <property type="entry name" value="Actin-like ATPase domain"/>
    <property type="match status" value="1"/>
</dbReference>
<name>A0A820HG19_9BILA</name>
<reference evidence="4" key="1">
    <citation type="submission" date="2021-02" db="EMBL/GenBank/DDBJ databases">
        <authorList>
            <person name="Nowell W R."/>
        </authorList>
    </citation>
    <scope>NUCLEOTIDE SEQUENCE</scope>
</reference>
<evidence type="ECO:0000256" key="2">
    <source>
        <dbReference type="ARBA" id="ARBA00022741"/>
    </source>
</evidence>
<dbReference type="Proteomes" id="UP000663823">
    <property type="component" value="Unassembled WGS sequence"/>
</dbReference>
<organism evidence="4 5">
    <name type="scientific">Rotaria sordida</name>
    <dbReference type="NCBI Taxonomy" id="392033"/>
    <lineage>
        <taxon>Eukaryota</taxon>
        <taxon>Metazoa</taxon>
        <taxon>Spiralia</taxon>
        <taxon>Gnathifera</taxon>
        <taxon>Rotifera</taxon>
        <taxon>Eurotatoria</taxon>
        <taxon>Bdelloidea</taxon>
        <taxon>Philodinida</taxon>
        <taxon>Philodinidae</taxon>
        <taxon>Rotaria</taxon>
    </lineage>
</organism>
<evidence type="ECO:0000256" key="3">
    <source>
        <dbReference type="ARBA" id="ARBA00022840"/>
    </source>
</evidence>
<gene>
    <name evidence="4" type="ORF">OTI717_LOCUS41795</name>
</gene>
<dbReference type="InterPro" id="IPR018181">
    <property type="entry name" value="Heat_shock_70_CS"/>
</dbReference>
<accession>A0A820HG19</accession>
<keyword evidence="2" id="KW-0547">Nucleotide-binding</keyword>
<feature type="non-terminal residue" evidence="4">
    <location>
        <position position="148"/>
    </location>
</feature>
<dbReference type="AlphaFoldDB" id="A0A820HG19"/>
<dbReference type="Gene3D" id="3.30.420.40">
    <property type="match status" value="2"/>
</dbReference>
<dbReference type="FunFam" id="3.30.420.40:FF:000172">
    <property type="entry name" value="Heat shock 70 kDa protein"/>
    <property type="match status" value="1"/>
</dbReference>
<sequence length="148" mass="17178">NTHLGGEDFVNRMVEYFIQEFQRKYHKNLLNNKRALQRLHTACEYAKINLSSSCHALIEIDSLHEGIDFYSKITRECFEELNADLFPSIFELIEKALRDARMNKASIDEIILVGGSTRIPKVQKLLHDFFNGKELNKLMNPDETIAYA</sequence>
<dbReference type="PANTHER" id="PTHR19375">
    <property type="entry name" value="HEAT SHOCK PROTEIN 70KDA"/>
    <property type="match status" value="1"/>
</dbReference>
<dbReference type="GO" id="GO:0140662">
    <property type="term" value="F:ATP-dependent protein folding chaperone"/>
    <property type="evidence" value="ECO:0007669"/>
    <property type="project" value="InterPro"/>
</dbReference>
<dbReference type="PROSITE" id="PS01036">
    <property type="entry name" value="HSP70_3"/>
    <property type="match status" value="1"/>
</dbReference>
<protein>
    <recommendedName>
        <fullName evidence="6">Heat shock protein 70</fullName>
    </recommendedName>
</protein>
<keyword evidence="3" id="KW-0067">ATP-binding</keyword>
<dbReference type="PRINTS" id="PR00301">
    <property type="entry name" value="HEATSHOCK70"/>
</dbReference>
<proteinExistence type="inferred from homology"/>
<evidence type="ECO:0000256" key="1">
    <source>
        <dbReference type="ARBA" id="ARBA00007381"/>
    </source>
</evidence>
<comment type="caution">
    <text evidence="4">The sequence shown here is derived from an EMBL/GenBank/DDBJ whole genome shotgun (WGS) entry which is preliminary data.</text>
</comment>